<dbReference type="AlphaFoldDB" id="A0A5J5G9F3"/>
<comment type="similarity">
    <text evidence="1">Belongs to the cycloisomerase 2 family.</text>
</comment>
<proteinExistence type="inferred from homology"/>
<dbReference type="GO" id="GO:0005829">
    <property type="term" value="C:cytosol"/>
    <property type="evidence" value="ECO:0007669"/>
    <property type="project" value="TreeGrafter"/>
</dbReference>
<dbReference type="Proteomes" id="UP000367750">
    <property type="component" value="Unassembled WGS sequence"/>
</dbReference>
<comment type="caution">
    <text evidence="2">The sequence shown here is derived from an EMBL/GenBank/DDBJ whole genome shotgun (WGS) entry which is preliminary data.</text>
</comment>
<sequence length="367" mass="38821">MNDTSQLLLFIGSYAPEGEEGVRIFRFGAAAGGTLEPAASAGGISNPTFLAADPERRLLYAIGDRANGEGGKEGLVATYAYSADGGELTELGRAGTMPAHGREQTTTCHISRDPRGPHLAVTSYHGARIGLMALDENGVAGQLLDTAVHTGRGTHPERQDRPHPHSAIFSPDGRFMLVSDLGLDLIRTYEIDEAAGKLMLRSEAAVHPGAGPRHLAFHPGGQAAYVINEVDSTITSFRYHPQEGRLEEARTVSTLPALYTGDNICAEIAVSPDGRYLYGSNRGHDSIAVFEIGGETLTELAAVGHVPTHGGHPRHFALTPDGGFLIAANRDANLLAVFRIEKSSGIPVFTGHTAAVSRPVCVVPIQL</sequence>
<dbReference type="PANTHER" id="PTHR30344:SF1">
    <property type="entry name" value="6-PHOSPHOGLUCONOLACTONASE"/>
    <property type="match status" value="1"/>
</dbReference>
<dbReference type="GO" id="GO:0017057">
    <property type="term" value="F:6-phosphogluconolactonase activity"/>
    <property type="evidence" value="ECO:0007669"/>
    <property type="project" value="TreeGrafter"/>
</dbReference>
<organism evidence="2 3">
    <name type="scientific">Paenibacillus spiritus</name>
    <dbReference type="NCBI Taxonomy" id="2496557"/>
    <lineage>
        <taxon>Bacteria</taxon>
        <taxon>Bacillati</taxon>
        <taxon>Bacillota</taxon>
        <taxon>Bacilli</taxon>
        <taxon>Bacillales</taxon>
        <taxon>Paenibacillaceae</taxon>
        <taxon>Paenibacillus</taxon>
    </lineage>
</organism>
<keyword evidence="3" id="KW-1185">Reference proteome</keyword>
<evidence type="ECO:0000313" key="2">
    <source>
        <dbReference type="EMBL" id="KAA9004083.1"/>
    </source>
</evidence>
<reference evidence="2 3" key="1">
    <citation type="submission" date="2019-09" db="EMBL/GenBank/DDBJ databases">
        <title>Bacillus ochoae sp. nov., Paenibacillus whitsoniae sp. nov., Paenibacillus spiritus sp. nov. Isolated from the Mars Exploration Rover during spacecraft assembly.</title>
        <authorList>
            <person name="Seuylemezian A."/>
            <person name="Vaishampayan P."/>
        </authorList>
    </citation>
    <scope>NUCLEOTIDE SEQUENCE [LARGE SCALE GENOMIC DNA]</scope>
    <source>
        <strain evidence="2 3">MER_111</strain>
    </source>
</reference>
<protein>
    <submittedName>
        <fullName evidence="2">Lactonase family protein</fullName>
    </submittedName>
</protein>
<dbReference type="OrthoDB" id="9790815at2"/>
<gene>
    <name evidence="2" type="ORF">F4V43_11805</name>
</gene>
<name>A0A5J5G9F3_9BACL</name>
<dbReference type="Pfam" id="PF10282">
    <property type="entry name" value="Lactonase"/>
    <property type="match status" value="1"/>
</dbReference>
<dbReference type="Gene3D" id="2.130.10.10">
    <property type="entry name" value="YVTN repeat-like/Quinoprotein amine dehydrogenase"/>
    <property type="match status" value="1"/>
</dbReference>
<dbReference type="InterPro" id="IPR015943">
    <property type="entry name" value="WD40/YVTN_repeat-like_dom_sf"/>
</dbReference>
<dbReference type="InterPro" id="IPR019405">
    <property type="entry name" value="Lactonase_7-beta_prop"/>
</dbReference>
<dbReference type="PANTHER" id="PTHR30344">
    <property type="entry name" value="6-PHOSPHOGLUCONOLACTONASE-RELATED"/>
    <property type="match status" value="1"/>
</dbReference>
<accession>A0A5J5G9F3</accession>
<dbReference type="InterPro" id="IPR011048">
    <property type="entry name" value="Haem_d1_sf"/>
</dbReference>
<dbReference type="InterPro" id="IPR050282">
    <property type="entry name" value="Cycloisomerase_2"/>
</dbReference>
<evidence type="ECO:0000313" key="3">
    <source>
        <dbReference type="Proteomes" id="UP000367750"/>
    </source>
</evidence>
<dbReference type="SUPFAM" id="SSF51004">
    <property type="entry name" value="C-terminal (heme d1) domain of cytochrome cd1-nitrite reductase"/>
    <property type="match status" value="1"/>
</dbReference>
<dbReference type="EMBL" id="VYKK01000015">
    <property type="protein sequence ID" value="KAA9004083.1"/>
    <property type="molecule type" value="Genomic_DNA"/>
</dbReference>
<dbReference type="RefSeq" id="WP_150458437.1">
    <property type="nucleotide sequence ID" value="NZ_VYKK01000015.1"/>
</dbReference>
<evidence type="ECO:0000256" key="1">
    <source>
        <dbReference type="ARBA" id="ARBA00005564"/>
    </source>
</evidence>